<evidence type="ECO:0000313" key="2">
    <source>
        <dbReference type="EMBL" id="ADY02444.1"/>
    </source>
</evidence>
<dbReference type="eggNOG" id="arCOG05400">
    <property type="taxonomic scope" value="Archaea"/>
</dbReference>
<dbReference type="STRING" id="985053.VMUT_2248"/>
<dbReference type="Pfam" id="PF03364">
    <property type="entry name" value="Polyketide_cyc"/>
    <property type="match status" value="1"/>
</dbReference>
<protein>
    <recommendedName>
        <fullName evidence="1">Coenzyme Q-binding protein COQ10 START domain-containing protein</fullName>
    </recommendedName>
</protein>
<dbReference type="KEGG" id="vmo:VMUT_2248"/>
<feature type="domain" description="Coenzyme Q-binding protein COQ10 START" evidence="1">
    <location>
        <begin position="18"/>
        <end position="78"/>
    </location>
</feature>
<evidence type="ECO:0000259" key="1">
    <source>
        <dbReference type="Pfam" id="PF03364"/>
    </source>
</evidence>
<dbReference type="CDD" id="cd07812">
    <property type="entry name" value="SRPBCC"/>
    <property type="match status" value="1"/>
</dbReference>
<dbReference type="SUPFAM" id="SSF55961">
    <property type="entry name" value="Bet v1-like"/>
    <property type="match status" value="1"/>
</dbReference>
<proteinExistence type="predicted"/>
<evidence type="ECO:0000313" key="3">
    <source>
        <dbReference type="Proteomes" id="UP000007485"/>
    </source>
</evidence>
<accession>F0QXM9</accession>
<organism evidence="2 3">
    <name type="scientific">Vulcanisaeta moutnovskia (strain 768-28)</name>
    <dbReference type="NCBI Taxonomy" id="985053"/>
    <lineage>
        <taxon>Archaea</taxon>
        <taxon>Thermoproteota</taxon>
        <taxon>Thermoprotei</taxon>
        <taxon>Thermoproteales</taxon>
        <taxon>Thermoproteaceae</taxon>
        <taxon>Vulcanisaeta</taxon>
    </lineage>
</organism>
<dbReference type="OrthoDB" id="7914at2157"/>
<name>F0QXM9_VULM7</name>
<dbReference type="InterPro" id="IPR023393">
    <property type="entry name" value="START-like_dom_sf"/>
</dbReference>
<dbReference type="RefSeq" id="WP_013605605.1">
    <property type="nucleotide sequence ID" value="NC_015151.1"/>
</dbReference>
<sequence>MPILSIEFTVSREVDPRRLDRVWQVLSDVEAMPRYWRGHREVEIVSRDGNAYLVKIKFAFSGPNNRGIARIEIHNADRLVLINYLEGPIRGYVRNYINGNLLISQWSIRISPLFLIIKPWIRKHFMNGAGNALVRILNEET</sequence>
<dbReference type="Proteomes" id="UP000007485">
    <property type="component" value="Chromosome"/>
</dbReference>
<gene>
    <name evidence="2" type="ordered locus">VMUT_2248</name>
</gene>
<reference evidence="2 3" key="1">
    <citation type="journal article" date="2011" name="J. Bacteriol.">
        <title>Complete genome sequence of 'Vulcanisaeta moutnovskia' strain 768-28, a novel member of the hyperthermophilic crenarchaeal genus vulcanisaeta.</title>
        <authorList>
            <person name="Gumerov V.M."/>
            <person name="Mardanov A.V."/>
            <person name="Beletsky A.V."/>
            <person name="Prokofeva M.I."/>
            <person name="Bonch-Osmolovskaya E.A."/>
            <person name="Ravin N.V."/>
            <person name="Skryabin K.G."/>
        </authorList>
    </citation>
    <scope>NUCLEOTIDE SEQUENCE [LARGE SCALE GENOMIC DNA]</scope>
    <source>
        <strain evidence="2 3">768-28</strain>
    </source>
</reference>
<dbReference type="GeneID" id="10289900"/>
<dbReference type="EMBL" id="CP002529">
    <property type="protein sequence ID" value="ADY02444.1"/>
    <property type="molecule type" value="Genomic_DNA"/>
</dbReference>
<dbReference type="AlphaFoldDB" id="F0QXM9"/>
<dbReference type="InterPro" id="IPR005031">
    <property type="entry name" value="COQ10_START"/>
</dbReference>
<dbReference type="HOGENOM" id="CLU_131895_1_0_2"/>
<keyword evidence="3" id="KW-1185">Reference proteome</keyword>
<dbReference type="Gene3D" id="3.30.530.20">
    <property type="match status" value="1"/>
</dbReference>